<feature type="non-terminal residue" evidence="2">
    <location>
        <position position="200"/>
    </location>
</feature>
<reference evidence="2" key="1">
    <citation type="submission" date="2022-06" db="EMBL/GenBank/DDBJ databases">
        <title>Uncovering the hologenomic basis of an extraordinary plant invasion.</title>
        <authorList>
            <person name="Bieker V.C."/>
            <person name="Martin M.D."/>
            <person name="Gilbert T."/>
            <person name="Hodgins K."/>
            <person name="Battlay P."/>
            <person name="Petersen B."/>
            <person name="Wilson J."/>
        </authorList>
    </citation>
    <scope>NUCLEOTIDE SEQUENCE</scope>
    <source>
        <strain evidence="2">AA19_3_7</strain>
        <tissue evidence="2">Leaf</tissue>
    </source>
</reference>
<evidence type="ECO:0000313" key="3">
    <source>
        <dbReference type="Proteomes" id="UP001206925"/>
    </source>
</evidence>
<gene>
    <name evidence="2" type="ORF">M8C21_028430</name>
</gene>
<proteinExistence type="predicted"/>
<accession>A0AAD5GU59</accession>
<keyword evidence="3" id="KW-1185">Reference proteome</keyword>
<evidence type="ECO:0000256" key="1">
    <source>
        <dbReference type="SAM" id="MobiDB-lite"/>
    </source>
</evidence>
<feature type="region of interest" description="Disordered" evidence="1">
    <location>
        <begin position="167"/>
        <end position="200"/>
    </location>
</feature>
<dbReference type="AlphaFoldDB" id="A0AAD5GU59"/>
<feature type="compositionally biased region" description="Polar residues" evidence="1">
    <location>
        <begin position="188"/>
        <end position="200"/>
    </location>
</feature>
<dbReference type="EMBL" id="JAMZMK010005461">
    <property type="protein sequence ID" value="KAI7753354.1"/>
    <property type="molecule type" value="Genomic_DNA"/>
</dbReference>
<comment type="caution">
    <text evidence="2">The sequence shown here is derived from an EMBL/GenBank/DDBJ whole genome shotgun (WGS) entry which is preliminary data.</text>
</comment>
<evidence type="ECO:0000313" key="2">
    <source>
        <dbReference type="EMBL" id="KAI7753354.1"/>
    </source>
</evidence>
<feature type="compositionally biased region" description="Basic and acidic residues" evidence="1">
    <location>
        <begin position="167"/>
        <end position="187"/>
    </location>
</feature>
<name>A0AAD5GU59_AMBAR</name>
<feature type="region of interest" description="Disordered" evidence="1">
    <location>
        <begin position="31"/>
        <end position="82"/>
    </location>
</feature>
<sequence>LNTKEEFDEWLRSYREERDRGTWSSCWLRPVIPTSPRNKAASSGDGKNLSAPRITARDRDHNGHLSPTFGATGSDSDEEDTDEEIVMVEGEVSNKPSWEVEFGDELADLPTLDVDRDFDPVGDLDILEALLEGYPTMEIKESPKEVEEEVVEEGEHHCWPVKTLKDRVSPDYPKSREKAKRHLDQHSFSDPNSPTSVLCA</sequence>
<protein>
    <submittedName>
        <fullName evidence="2">Uncharacterized protein</fullName>
    </submittedName>
</protein>
<dbReference type="Proteomes" id="UP001206925">
    <property type="component" value="Unassembled WGS sequence"/>
</dbReference>
<organism evidence="2 3">
    <name type="scientific">Ambrosia artemisiifolia</name>
    <name type="common">Common ragweed</name>
    <dbReference type="NCBI Taxonomy" id="4212"/>
    <lineage>
        <taxon>Eukaryota</taxon>
        <taxon>Viridiplantae</taxon>
        <taxon>Streptophyta</taxon>
        <taxon>Embryophyta</taxon>
        <taxon>Tracheophyta</taxon>
        <taxon>Spermatophyta</taxon>
        <taxon>Magnoliopsida</taxon>
        <taxon>eudicotyledons</taxon>
        <taxon>Gunneridae</taxon>
        <taxon>Pentapetalae</taxon>
        <taxon>asterids</taxon>
        <taxon>campanulids</taxon>
        <taxon>Asterales</taxon>
        <taxon>Asteraceae</taxon>
        <taxon>Asteroideae</taxon>
        <taxon>Heliantheae alliance</taxon>
        <taxon>Heliantheae</taxon>
        <taxon>Ambrosia</taxon>
    </lineage>
</organism>